<comment type="similarity">
    <text evidence="11 12">Belongs to the TonB-dependent receptor family.</text>
</comment>
<dbReference type="InterPro" id="IPR012910">
    <property type="entry name" value="Plug_dom"/>
</dbReference>
<evidence type="ECO:0000256" key="2">
    <source>
        <dbReference type="ARBA" id="ARBA00022448"/>
    </source>
</evidence>
<dbReference type="PROSITE" id="PS52016">
    <property type="entry name" value="TONB_DEPENDENT_REC_3"/>
    <property type="match status" value="1"/>
</dbReference>
<dbReference type="PANTHER" id="PTHR32552">
    <property type="entry name" value="FERRICHROME IRON RECEPTOR-RELATED"/>
    <property type="match status" value="1"/>
</dbReference>
<dbReference type="Gene3D" id="2.40.170.20">
    <property type="entry name" value="TonB-dependent receptor, beta-barrel domain"/>
    <property type="match status" value="2"/>
</dbReference>
<comment type="subcellular location">
    <subcellularLocation>
        <location evidence="1 11">Cell outer membrane</location>
        <topology evidence="1 11">Multi-pass membrane protein</topology>
    </subcellularLocation>
</comment>
<evidence type="ECO:0000256" key="10">
    <source>
        <dbReference type="ARBA" id="ARBA00023237"/>
    </source>
</evidence>
<keyword evidence="16" id="KW-1185">Reference proteome</keyword>
<evidence type="ECO:0000259" key="13">
    <source>
        <dbReference type="Pfam" id="PF00593"/>
    </source>
</evidence>
<keyword evidence="15" id="KW-0675">Receptor</keyword>
<name>A0ABV3U0D1_9GAMM</name>
<keyword evidence="7" id="KW-0406">Ion transport</keyword>
<reference evidence="15 16" key="1">
    <citation type="journal article" date="2011" name="Int. J. Syst. Evol. Microbiol.">
        <title>Zhongshania antarctica gen. nov., sp. nov. and Zhongshania guokunii sp. nov., gammaproteobacteria respectively isolated from coastal attached (fast) ice and surface seawater of the Antarctic.</title>
        <authorList>
            <person name="Li H.J."/>
            <person name="Zhang X.Y."/>
            <person name="Chen C.X."/>
            <person name="Zhang Y.J."/>
            <person name="Gao Z.M."/>
            <person name="Yu Y."/>
            <person name="Chen X.L."/>
            <person name="Chen B."/>
            <person name="Zhang Y.Z."/>
        </authorList>
    </citation>
    <scope>NUCLEOTIDE SEQUENCE [LARGE SCALE GENOMIC DNA]</scope>
    <source>
        <strain evidence="15 16">R06B22</strain>
    </source>
</reference>
<dbReference type="EMBL" id="JBFRYB010000001">
    <property type="protein sequence ID" value="MEX1666956.1"/>
    <property type="molecule type" value="Genomic_DNA"/>
</dbReference>
<gene>
    <name evidence="15" type="ORF">AB4875_15785</name>
</gene>
<dbReference type="Proteomes" id="UP001557484">
    <property type="component" value="Unassembled WGS sequence"/>
</dbReference>
<dbReference type="InterPro" id="IPR000531">
    <property type="entry name" value="Beta-barrel_TonB"/>
</dbReference>
<dbReference type="Pfam" id="PF00593">
    <property type="entry name" value="TonB_dep_Rec_b-barrel"/>
    <property type="match status" value="1"/>
</dbReference>
<evidence type="ECO:0000256" key="11">
    <source>
        <dbReference type="PROSITE-ProRule" id="PRU01360"/>
    </source>
</evidence>
<evidence type="ECO:0000256" key="4">
    <source>
        <dbReference type="ARBA" id="ARBA00022496"/>
    </source>
</evidence>
<evidence type="ECO:0000256" key="12">
    <source>
        <dbReference type="RuleBase" id="RU003357"/>
    </source>
</evidence>
<evidence type="ECO:0000259" key="14">
    <source>
        <dbReference type="Pfam" id="PF07715"/>
    </source>
</evidence>
<feature type="domain" description="TonB-dependent receptor-like beta-barrel" evidence="13">
    <location>
        <begin position="296"/>
        <end position="751"/>
    </location>
</feature>
<keyword evidence="10 11" id="KW-0998">Cell outer membrane</keyword>
<evidence type="ECO:0000313" key="15">
    <source>
        <dbReference type="EMBL" id="MEX1666956.1"/>
    </source>
</evidence>
<dbReference type="PANTHER" id="PTHR32552:SF81">
    <property type="entry name" value="TONB-DEPENDENT OUTER MEMBRANE RECEPTOR"/>
    <property type="match status" value="1"/>
</dbReference>
<keyword evidence="4" id="KW-0410">Iron transport</keyword>
<keyword evidence="9 11" id="KW-0472">Membrane</keyword>
<feature type="domain" description="TonB-dependent receptor plug" evidence="14">
    <location>
        <begin position="66"/>
        <end position="170"/>
    </location>
</feature>
<dbReference type="RefSeq" id="WP_368377016.1">
    <property type="nucleotide sequence ID" value="NZ_JBFRYB010000001.1"/>
</dbReference>
<sequence length="829" mass="90140">MLFLIVGMLILKLLSRWRSRSLLAAMPILAVVGVFSIASDASAAEKSRLRLEEVVVVAQKREENMQTVPLSVTAIGGDDIVGKNMGDMNEVANYVPNLDILAVPSFPSIYMRGLGSSYNRGFEQSVAILIDEVFYGRASYITQGLLDLAAIEVLRGPQGTLFGKNSSAGAIHFRSAQPEQEFGLKGDVLLGDRDLRRVRVAATGPLANDKISWRIALLDEQRDGSIHNTTLNIKEENRDTQSARMRVMWDVSDDFTLGFTLSGGVVNQAGGGTQLIALRERARAAMLVFDDQVNENPFDEKSALDHAGSSSRETWDATVKADWSLDNGSIVTSISNYSWMDEDLSFDADFSPIPFLVLNNDEDLRQFSQELRITSAPGKFEYVGGLYYLQTDLQATYDIADFLLLSEILLVTGEGERIACLQASNDPQACQDAVLDDANSGQLAAQQIQTRIGLEGGANVVESSLTRFAQMSKSGALFGQATWHFTDQLSVTLGSRFNYEEKVLDVSHRLINNRSGQEGNAVLSGGAFPLINYGPGPNPAGSAIFPIIIAGDTQFSAHRERDDFNIIPKAALQYVFNDDVMSYLTVARGYKSGGFNAQPVNDQQLEFDEEDAMTYELGLKSEWLGGAARFNVSAFLTDFDGLQVATFNGVSYVVGNAASASIQGVEYEAMLITPMGVLLGLNGAFTDAKYDQFQNAPCGAEVTDTPSCDLSGKRLRLVPEVKTTFTAGYQGQLFELPFISVFGMTASYSSEVALATDLDPIDVRQPETTYGVQLGLKSLNDSWHVMVFGDNVTDRGSLAGAQDAPAFRGTHFGGAYPAASYELELGYRF</sequence>
<keyword evidence="5 11" id="KW-0812">Transmembrane</keyword>
<dbReference type="Pfam" id="PF07715">
    <property type="entry name" value="Plug"/>
    <property type="match status" value="1"/>
</dbReference>
<evidence type="ECO:0000256" key="5">
    <source>
        <dbReference type="ARBA" id="ARBA00022692"/>
    </source>
</evidence>
<proteinExistence type="inferred from homology"/>
<protein>
    <submittedName>
        <fullName evidence="15">TonB-dependent receptor</fullName>
    </submittedName>
</protein>
<dbReference type="InterPro" id="IPR036942">
    <property type="entry name" value="Beta-barrel_TonB_sf"/>
</dbReference>
<comment type="caution">
    <text evidence="15">The sequence shown here is derived from an EMBL/GenBank/DDBJ whole genome shotgun (WGS) entry which is preliminary data.</text>
</comment>
<evidence type="ECO:0000256" key="8">
    <source>
        <dbReference type="ARBA" id="ARBA00023077"/>
    </source>
</evidence>
<evidence type="ECO:0000313" key="16">
    <source>
        <dbReference type="Proteomes" id="UP001557484"/>
    </source>
</evidence>
<evidence type="ECO:0000256" key="3">
    <source>
        <dbReference type="ARBA" id="ARBA00022452"/>
    </source>
</evidence>
<keyword evidence="2 11" id="KW-0813">Transport</keyword>
<dbReference type="SUPFAM" id="SSF56935">
    <property type="entry name" value="Porins"/>
    <property type="match status" value="1"/>
</dbReference>
<evidence type="ECO:0000256" key="9">
    <source>
        <dbReference type="ARBA" id="ARBA00023136"/>
    </source>
</evidence>
<evidence type="ECO:0000256" key="6">
    <source>
        <dbReference type="ARBA" id="ARBA00023004"/>
    </source>
</evidence>
<evidence type="ECO:0000256" key="1">
    <source>
        <dbReference type="ARBA" id="ARBA00004571"/>
    </source>
</evidence>
<keyword evidence="3 11" id="KW-1134">Transmembrane beta strand</keyword>
<evidence type="ECO:0000256" key="7">
    <source>
        <dbReference type="ARBA" id="ARBA00023065"/>
    </source>
</evidence>
<accession>A0ABV3U0D1</accession>
<dbReference type="InterPro" id="IPR039426">
    <property type="entry name" value="TonB-dep_rcpt-like"/>
</dbReference>
<keyword evidence="6" id="KW-0408">Iron</keyword>
<keyword evidence="8 12" id="KW-0798">TonB box</keyword>
<organism evidence="15 16">
    <name type="scientific">Zhongshania arctica</name>
    <dbReference type="NCBI Taxonomy" id="3238302"/>
    <lineage>
        <taxon>Bacteria</taxon>
        <taxon>Pseudomonadati</taxon>
        <taxon>Pseudomonadota</taxon>
        <taxon>Gammaproteobacteria</taxon>
        <taxon>Cellvibrionales</taxon>
        <taxon>Spongiibacteraceae</taxon>
        <taxon>Zhongshania</taxon>
    </lineage>
</organism>